<feature type="region of interest" description="Disordered" evidence="1">
    <location>
        <begin position="30"/>
        <end position="68"/>
    </location>
</feature>
<organism evidence="2 3">
    <name type="scientific">Helianthus annuus</name>
    <name type="common">Common sunflower</name>
    <dbReference type="NCBI Taxonomy" id="4232"/>
    <lineage>
        <taxon>Eukaryota</taxon>
        <taxon>Viridiplantae</taxon>
        <taxon>Streptophyta</taxon>
        <taxon>Embryophyta</taxon>
        <taxon>Tracheophyta</taxon>
        <taxon>Spermatophyta</taxon>
        <taxon>Magnoliopsida</taxon>
        <taxon>eudicotyledons</taxon>
        <taxon>Gunneridae</taxon>
        <taxon>Pentapetalae</taxon>
        <taxon>asterids</taxon>
        <taxon>campanulids</taxon>
        <taxon>Asterales</taxon>
        <taxon>Asteraceae</taxon>
        <taxon>Asteroideae</taxon>
        <taxon>Heliantheae alliance</taxon>
        <taxon>Heliantheae</taxon>
        <taxon>Helianthus</taxon>
    </lineage>
</organism>
<sequence>MQGGSHGVTNVAIIIGGRVVGRVTSVVSQAMRPGIVGPHNPNTSSNRTSKTKDNRGNHPSRTRASGRGAISVVMRVTLNGIALS</sequence>
<dbReference type="EMBL" id="CM007896">
    <property type="protein sequence ID" value="OTG20095.1"/>
    <property type="molecule type" value="Genomic_DNA"/>
</dbReference>
<dbReference type="AlphaFoldDB" id="A0A251U9T7"/>
<evidence type="ECO:0000313" key="3">
    <source>
        <dbReference type="Proteomes" id="UP000215914"/>
    </source>
</evidence>
<keyword evidence="3" id="KW-1185">Reference proteome</keyword>
<accession>A0A251U9T7</accession>
<dbReference type="InParanoid" id="A0A251U9T7"/>
<dbReference type="Proteomes" id="UP000215914">
    <property type="component" value="Chromosome 7"/>
</dbReference>
<evidence type="ECO:0000313" key="2">
    <source>
        <dbReference type="EMBL" id="OTG20095.1"/>
    </source>
</evidence>
<name>A0A251U9T7_HELAN</name>
<proteinExistence type="predicted"/>
<reference evidence="3" key="1">
    <citation type="journal article" date="2017" name="Nature">
        <title>The sunflower genome provides insights into oil metabolism, flowering and Asterid evolution.</title>
        <authorList>
            <person name="Badouin H."/>
            <person name="Gouzy J."/>
            <person name="Grassa C.J."/>
            <person name="Murat F."/>
            <person name="Staton S.E."/>
            <person name="Cottret L."/>
            <person name="Lelandais-Briere C."/>
            <person name="Owens G.L."/>
            <person name="Carrere S."/>
            <person name="Mayjonade B."/>
            <person name="Legrand L."/>
            <person name="Gill N."/>
            <person name="Kane N.C."/>
            <person name="Bowers J.E."/>
            <person name="Hubner S."/>
            <person name="Bellec A."/>
            <person name="Berard A."/>
            <person name="Berges H."/>
            <person name="Blanchet N."/>
            <person name="Boniface M.C."/>
            <person name="Brunel D."/>
            <person name="Catrice O."/>
            <person name="Chaidir N."/>
            <person name="Claudel C."/>
            <person name="Donnadieu C."/>
            <person name="Faraut T."/>
            <person name="Fievet G."/>
            <person name="Helmstetter N."/>
            <person name="King M."/>
            <person name="Knapp S.J."/>
            <person name="Lai Z."/>
            <person name="Le Paslier M.C."/>
            <person name="Lippi Y."/>
            <person name="Lorenzon L."/>
            <person name="Mandel J.R."/>
            <person name="Marage G."/>
            <person name="Marchand G."/>
            <person name="Marquand E."/>
            <person name="Bret-Mestries E."/>
            <person name="Morien E."/>
            <person name="Nambeesan S."/>
            <person name="Nguyen T."/>
            <person name="Pegot-Espagnet P."/>
            <person name="Pouilly N."/>
            <person name="Raftis F."/>
            <person name="Sallet E."/>
            <person name="Schiex T."/>
            <person name="Thomas J."/>
            <person name="Vandecasteele C."/>
            <person name="Vares D."/>
            <person name="Vear F."/>
            <person name="Vautrin S."/>
            <person name="Crespi M."/>
            <person name="Mangin B."/>
            <person name="Burke J.M."/>
            <person name="Salse J."/>
            <person name="Munos S."/>
            <person name="Vincourt P."/>
            <person name="Rieseberg L.H."/>
            <person name="Langlade N.B."/>
        </authorList>
    </citation>
    <scope>NUCLEOTIDE SEQUENCE [LARGE SCALE GENOMIC DNA]</scope>
    <source>
        <strain evidence="3">cv. SF193</strain>
    </source>
</reference>
<evidence type="ECO:0000256" key="1">
    <source>
        <dbReference type="SAM" id="MobiDB-lite"/>
    </source>
</evidence>
<protein>
    <submittedName>
        <fullName evidence="2">Uncharacterized protein</fullName>
    </submittedName>
</protein>
<gene>
    <name evidence="2" type="ORF">HannXRQ_Chr07g0189221</name>
</gene>